<keyword evidence="4" id="KW-1185">Reference proteome</keyword>
<keyword evidence="2" id="KW-0732">Signal</keyword>
<feature type="chain" id="PRO_5039917621" evidence="2">
    <location>
        <begin position="24"/>
        <end position="429"/>
    </location>
</feature>
<evidence type="ECO:0000256" key="2">
    <source>
        <dbReference type="SAM" id="SignalP"/>
    </source>
</evidence>
<dbReference type="KEGG" id="orp:MOP44_23245"/>
<dbReference type="RefSeq" id="WP_260792804.1">
    <property type="nucleotide sequence ID" value="NZ_CP093313.1"/>
</dbReference>
<proteinExistence type="predicted"/>
<organism evidence="3 4">
    <name type="scientific">Occallatibacter riparius</name>
    <dbReference type="NCBI Taxonomy" id="1002689"/>
    <lineage>
        <taxon>Bacteria</taxon>
        <taxon>Pseudomonadati</taxon>
        <taxon>Acidobacteriota</taxon>
        <taxon>Terriglobia</taxon>
        <taxon>Terriglobales</taxon>
        <taxon>Acidobacteriaceae</taxon>
        <taxon>Occallatibacter</taxon>
    </lineage>
</organism>
<feature type="compositionally biased region" description="Low complexity" evidence="1">
    <location>
        <begin position="230"/>
        <end position="248"/>
    </location>
</feature>
<sequence>MKLLRLLSLPLVLSALAAVPAFANPTVTSPYANSTVSSPFTLTANSSSCSNQSVTTMGYSLDSSSSTVFQSGTYLQKSVSAATGGHTIHVKAWGKSGAVCVTDVPVKVSGTTSGNPGVSSPTSGSTVTSPFKLYASSSSCSGQAVASVGYSIDSSTYTYIVGGTVLSTSVSTGTGGHTIHVKSWGKSGASCVNNVGVTVSGTSSTVPSNATNVSNVQVTGTWASVHDAGTSGWSSGTSSLTSSPSRSGNARHYNTSYNNYGGQRYSTHISDNTAAHNFVYDVWVYIKDTSTGVKVLEMDLNQVIANGWTVIMGVQCDGWTGTWDFTTNKGSATSPNDTWVHSSAKCNPQSWGVNAWHHIQYSVYRDDSGFVTYQWMSVDGAKQTLNAKTFAGFALGWGKTVLTNFQVDGGTSYAYGSNIFVDNMNVSYW</sequence>
<feature type="signal peptide" evidence="2">
    <location>
        <begin position="1"/>
        <end position="23"/>
    </location>
</feature>
<evidence type="ECO:0000313" key="3">
    <source>
        <dbReference type="EMBL" id="UWZ83469.1"/>
    </source>
</evidence>
<feature type="region of interest" description="Disordered" evidence="1">
    <location>
        <begin position="230"/>
        <end position="253"/>
    </location>
</feature>
<reference evidence="3" key="1">
    <citation type="submission" date="2021-04" db="EMBL/GenBank/DDBJ databases">
        <title>Phylogenetic analysis of Acidobacteriaceae.</title>
        <authorList>
            <person name="Qiu L."/>
            <person name="Zhang Q."/>
        </authorList>
    </citation>
    <scope>NUCLEOTIDE SEQUENCE</scope>
    <source>
        <strain evidence="3">DSM 25168</strain>
    </source>
</reference>
<accession>A0A9J7BQV2</accession>
<evidence type="ECO:0000313" key="4">
    <source>
        <dbReference type="Proteomes" id="UP001059380"/>
    </source>
</evidence>
<dbReference type="EMBL" id="CP093313">
    <property type="protein sequence ID" value="UWZ83469.1"/>
    <property type="molecule type" value="Genomic_DNA"/>
</dbReference>
<name>A0A9J7BQV2_9BACT</name>
<evidence type="ECO:0000256" key="1">
    <source>
        <dbReference type="SAM" id="MobiDB-lite"/>
    </source>
</evidence>
<dbReference type="Proteomes" id="UP001059380">
    <property type="component" value="Chromosome"/>
</dbReference>
<gene>
    <name evidence="3" type="ORF">MOP44_23245</name>
</gene>
<dbReference type="AlphaFoldDB" id="A0A9J7BQV2"/>
<protein>
    <submittedName>
        <fullName evidence="3">Uncharacterized protein</fullName>
    </submittedName>
</protein>